<evidence type="ECO:0000256" key="3">
    <source>
        <dbReference type="ARBA" id="ARBA00023163"/>
    </source>
</evidence>
<dbReference type="STRING" id="213810.RUM_16450"/>
<keyword evidence="1" id="KW-0805">Transcription regulation</keyword>
<protein>
    <submittedName>
        <fullName evidence="5">AraC-type DNA-binding domain-containing proteins</fullName>
    </submittedName>
</protein>
<dbReference type="PROSITE" id="PS00041">
    <property type="entry name" value="HTH_ARAC_FAMILY_1"/>
    <property type="match status" value="1"/>
</dbReference>
<dbReference type="PANTHER" id="PTHR43280:SF30">
    <property type="entry name" value="MMSAB OPERON REGULATORY PROTEIN"/>
    <property type="match status" value="1"/>
</dbReference>
<keyword evidence="2 5" id="KW-0238">DNA-binding</keyword>
<reference evidence="5" key="1">
    <citation type="submission" date="2010-03" db="EMBL/GenBank/DDBJ databases">
        <title>The genome sequence of Ruminococcus sp. 18P13.</title>
        <authorList>
            <consortium name="metaHIT consortium -- http://www.metahit.eu/"/>
            <person name="Pajon A."/>
            <person name="Turner K."/>
            <person name="Parkhill J."/>
            <person name="Bernalier A."/>
        </authorList>
    </citation>
    <scope>NUCLEOTIDE SEQUENCE [LARGE SCALE GENOMIC DNA]</scope>
    <source>
        <strain evidence="5">Type strain: 18P13</strain>
    </source>
</reference>
<dbReference type="Gene3D" id="1.10.10.60">
    <property type="entry name" value="Homeodomain-like"/>
    <property type="match status" value="2"/>
</dbReference>
<evidence type="ECO:0000313" key="5">
    <source>
        <dbReference type="EMBL" id="CBL17728.1"/>
    </source>
</evidence>
<dbReference type="SUPFAM" id="SSF51215">
    <property type="entry name" value="Regulatory protein AraC"/>
    <property type="match status" value="1"/>
</dbReference>
<evidence type="ECO:0000259" key="4">
    <source>
        <dbReference type="PROSITE" id="PS01124"/>
    </source>
</evidence>
<sequence>MLGCKAPEPLSFSVCGQLISPSGFLHHRRCFAETVLILVTEGALYLNANGSPFALTAGAYILLPTGEEHFGFRSSEGSLSYLWAHFRTKQGFEPVHADDAKGYSYLLPETASVSPSGRTAQLFHQLMDLSLEEQLYTHSMSDYAVSLLLMELSQEYFRTCSTSQSLPGPVVSAREWIKNHYFLPFDLPELAAAIGYSADYLSSLFKRSMGISIVRYTNRLRIKTAKTLLSNHGVSIKEAAFSCGFSDEKYFMKVFKEQEGISPTQYKHSFSRRNIN</sequence>
<evidence type="ECO:0000256" key="2">
    <source>
        <dbReference type="ARBA" id="ARBA00023125"/>
    </source>
</evidence>
<dbReference type="InterPro" id="IPR018060">
    <property type="entry name" value="HTH_AraC"/>
</dbReference>
<dbReference type="InterPro" id="IPR037923">
    <property type="entry name" value="HTH-like"/>
</dbReference>
<dbReference type="SMART" id="SM00342">
    <property type="entry name" value="HTH_ARAC"/>
    <property type="match status" value="1"/>
</dbReference>
<reference evidence="5" key="2">
    <citation type="submission" date="2010-03" db="EMBL/GenBank/DDBJ databases">
        <authorList>
            <person name="Pajon A."/>
        </authorList>
    </citation>
    <scope>NUCLEOTIDE SEQUENCE</scope>
    <source>
        <strain evidence="5">Type strain: 18P13</strain>
    </source>
</reference>
<keyword evidence="6" id="KW-1185">Reference proteome</keyword>
<dbReference type="Pfam" id="PF12833">
    <property type="entry name" value="HTH_18"/>
    <property type="match status" value="1"/>
</dbReference>
<dbReference type="InterPro" id="IPR009057">
    <property type="entry name" value="Homeodomain-like_sf"/>
</dbReference>
<dbReference type="PATRIC" id="fig|213810.4.peg.1544"/>
<evidence type="ECO:0000313" key="6">
    <source>
        <dbReference type="Proteomes" id="UP000007054"/>
    </source>
</evidence>
<dbReference type="InterPro" id="IPR020449">
    <property type="entry name" value="Tscrpt_reg_AraC-type_HTH"/>
</dbReference>
<dbReference type="GO" id="GO:0003700">
    <property type="term" value="F:DNA-binding transcription factor activity"/>
    <property type="evidence" value="ECO:0007669"/>
    <property type="project" value="InterPro"/>
</dbReference>
<dbReference type="AlphaFoldDB" id="D4LDN3"/>
<dbReference type="InterPro" id="IPR018062">
    <property type="entry name" value="HTH_AraC-typ_CS"/>
</dbReference>
<dbReference type="HOGENOM" id="CLU_000445_88_6_9"/>
<dbReference type="Pfam" id="PF02311">
    <property type="entry name" value="AraC_binding"/>
    <property type="match status" value="1"/>
</dbReference>
<keyword evidence="3" id="KW-0804">Transcription</keyword>
<dbReference type="PRINTS" id="PR00032">
    <property type="entry name" value="HTHARAC"/>
</dbReference>
<dbReference type="PANTHER" id="PTHR43280">
    <property type="entry name" value="ARAC-FAMILY TRANSCRIPTIONAL REGULATOR"/>
    <property type="match status" value="1"/>
</dbReference>
<proteinExistence type="predicted"/>
<organism evidence="5 6">
    <name type="scientific">Ruminococcus champanellensis (strain DSM 18848 / JCM 17042 / KCTC 15320 / 18P13)</name>
    <dbReference type="NCBI Taxonomy" id="213810"/>
    <lineage>
        <taxon>Bacteria</taxon>
        <taxon>Bacillati</taxon>
        <taxon>Bacillota</taxon>
        <taxon>Clostridia</taxon>
        <taxon>Eubacteriales</taxon>
        <taxon>Oscillospiraceae</taxon>
        <taxon>Ruminococcus</taxon>
    </lineage>
</organism>
<dbReference type="GO" id="GO:0043565">
    <property type="term" value="F:sequence-specific DNA binding"/>
    <property type="evidence" value="ECO:0007669"/>
    <property type="project" value="InterPro"/>
</dbReference>
<feature type="domain" description="HTH araC/xylS-type" evidence="4">
    <location>
        <begin position="171"/>
        <end position="269"/>
    </location>
</feature>
<name>D4LDN3_RUMC1</name>
<dbReference type="InterPro" id="IPR014710">
    <property type="entry name" value="RmlC-like_jellyroll"/>
</dbReference>
<dbReference type="Proteomes" id="UP000007054">
    <property type="component" value="Chromosome"/>
</dbReference>
<dbReference type="Gene3D" id="2.60.120.10">
    <property type="entry name" value="Jelly Rolls"/>
    <property type="match status" value="1"/>
</dbReference>
<gene>
    <name evidence="5" type="ordered locus">RUM_16450</name>
</gene>
<evidence type="ECO:0000256" key="1">
    <source>
        <dbReference type="ARBA" id="ARBA00023015"/>
    </source>
</evidence>
<dbReference type="EMBL" id="FP929052">
    <property type="protein sequence ID" value="CBL17728.1"/>
    <property type="molecule type" value="Genomic_DNA"/>
</dbReference>
<dbReference type="SUPFAM" id="SSF46689">
    <property type="entry name" value="Homeodomain-like"/>
    <property type="match status" value="2"/>
</dbReference>
<accession>D4LDN3</accession>
<dbReference type="PROSITE" id="PS01124">
    <property type="entry name" value="HTH_ARAC_FAMILY_2"/>
    <property type="match status" value="1"/>
</dbReference>
<dbReference type="InterPro" id="IPR003313">
    <property type="entry name" value="AraC-bd"/>
</dbReference>
<dbReference type="KEGG" id="rch:RUM_16450"/>